<reference evidence="2 3" key="1">
    <citation type="submission" date="2020-07" db="EMBL/GenBank/DDBJ databases">
        <title>Halosimplex pelagicum sp. nov. and Halosimplex rubrum sp. nov., isolated from salted brown alga Laminaria, and emended description of the genus Halosimplex.</title>
        <authorList>
            <person name="Cui H."/>
        </authorList>
    </citation>
    <scope>NUCLEOTIDE SEQUENCE [LARGE SCALE GENOMIC DNA]</scope>
    <source>
        <strain evidence="2 3">R27</strain>
    </source>
</reference>
<accession>A0A7D5P2A3</accession>
<dbReference type="RefSeq" id="WP_179908815.1">
    <property type="nucleotide sequence ID" value="NZ_CP058910.1"/>
</dbReference>
<keyword evidence="3" id="KW-1185">Reference proteome</keyword>
<evidence type="ECO:0000313" key="2">
    <source>
        <dbReference type="EMBL" id="QLH78937.1"/>
    </source>
</evidence>
<dbReference type="OrthoDB" id="166747at2157"/>
<dbReference type="GeneID" id="56079652"/>
<dbReference type="AlphaFoldDB" id="A0A7D5P2A3"/>
<keyword evidence="1" id="KW-0812">Transmembrane</keyword>
<gene>
    <name evidence="2" type="ORF">HZS55_17275</name>
</gene>
<feature type="transmembrane region" description="Helical" evidence="1">
    <location>
        <begin position="12"/>
        <end position="31"/>
    </location>
</feature>
<keyword evidence="1" id="KW-1133">Transmembrane helix</keyword>
<organism evidence="2 3">
    <name type="scientific">Halosimplex rubrum</name>
    <dbReference type="NCBI Taxonomy" id="869889"/>
    <lineage>
        <taxon>Archaea</taxon>
        <taxon>Methanobacteriati</taxon>
        <taxon>Methanobacteriota</taxon>
        <taxon>Stenosarchaea group</taxon>
        <taxon>Halobacteria</taxon>
        <taxon>Halobacteriales</taxon>
        <taxon>Haloarculaceae</taxon>
        <taxon>Halosimplex</taxon>
    </lineage>
</organism>
<protein>
    <submittedName>
        <fullName evidence="2">Uncharacterized protein</fullName>
    </submittedName>
</protein>
<dbReference type="EMBL" id="CP058910">
    <property type="protein sequence ID" value="QLH78937.1"/>
    <property type="molecule type" value="Genomic_DNA"/>
</dbReference>
<name>A0A7D5P2A3_9EURY</name>
<dbReference type="Proteomes" id="UP000509667">
    <property type="component" value="Chromosome"/>
</dbReference>
<keyword evidence="1" id="KW-0472">Membrane</keyword>
<proteinExistence type="predicted"/>
<evidence type="ECO:0000313" key="3">
    <source>
        <dbReference type="Proteomes" id="UP000509667"/>
    </source>
</evidence>
<sequence length="60" mass="6734">MRSTLNRATVFALYQLTLFAGILLLPLALVMRKAGITLPVHRAVDRVNETYEDMDIESAN</sequence>
<evidence type="ECO:0000256" key="1">
    <source>
        <dbReference type="SAM" id="Phobius"/>
    </source>
</evidence>
<dbReference type="KEGG" id="hrr:HZS55_17275"/>